<proteinExistence type="predicted"/>
<organism evidence="1 2">
    <name type="scientific">Pseudomonas mandelii</name>
    <dbReference type="NCBI Taxonomy" id="75612"/>
    <lineage>
        <taxon>Bacteria</taxon>
        <taxon>Pseudomonadati</taxon>
        <taxon>Pseudomonadota</taxon>
        <taxon>Gammaproteobacteria</taxon>
        <taxon>Pseudomonadales</taxon>
        <taxon>Pseudomonadaceae</taxon>
        <taxon>Pseudomonas</taxon>
    </lineage>
</organism>
<accession>A0ABY0VUP4</accession>
<reference evidence="1 2" key="1">
    <citation type="submission" date="2016-10" db="EMBL/GenBank/DDBJ databases">
        <authorList>
            <person name="Varghese N."/>
            <person name="Submissions S."/>
        </authorList>
    </citation>
    <scope>NUCLEOTIDE SEQUENCE [LARGE SCALE GENOMIC DNA]</scope>
    <source>
        <strain evidence="1 2">LMG 21607</strain>
    </source>
</reference>
<evidence type="ECO:0000313" key="1">
    <source>
        <dbReference type="EMBL" id="SDU56652.1"/>
    </source>
</evidence>
<protein>
    <recommendedName>
        <fullName evidence="3">Phage-like protein</fullName>
    </recommendedName>
</protein>
<evidence type="ECO:0008006" key="3">
    <source>
        <dbReference type="Google" id="ProtNLM"/>
    </source>
</evidence>
<gene>
    <name evidence="1" type="ORF">SAMN04489801_4496</name>
</gene>
<dbReference type="RefSeq" id="WP_083376229.1">
    <property type="nucleotide sequence ID" value="NZ_LT629796.1"/>
</dbReference>
<dbReference type="EMBL" id="LT629796">
    <property type="protein sequence ID" value="SDU56652.1"/>
    <property type="molecule type" value="Genomic_DNA"/>
</dbReference>
<dbReference type="GeneID" id="46431494"/>
<name>A0ABY0VUP4_9PSED</name>
<dbReference type="Proteomes" id="UP000182476">
    <property type="component" value="Chromosome I"/>
</dbReference>
<sequence>MSVGSYFKPSAGGGMISIQSSTADLKAFEDFAKLVPKAATAAQRRAINKTLGWLRTHIARAVSRQERIAVAAVRQRLRSYPVAGGATSGKLWFGLNAIESSRIGRARQSGTGVSVAGRRYQGAFLKKVYGNKPDIWIRTASKHFNADDYPDTTVSSSRGASSGWVAENGNRFPLAKAKVSLEQARPHFDSWVKRADARLLEILQQEFNFELQKYLKGTANA</sequence>
<evidence type="ECO:0000313" key="2">
    <source>
        <dbReference type="Proteomes" id="UP000182476"/>
    </source>
</evidence>
<keyword evidence="2" id="KW-1185">Reference proteome</keyword>